<feature type="transmembrane region" description="Helical" evidence="7">
    <location>
        <begin position="104"/>
        <end position="124"/>
    </location>
</feature>
<dbReference type="FunCoup" id="A7RKH9">
    <property type="interactions" value="203"/>
</dbReference>
<evidence type="ECO:0000256" key="6">
    <source>
        <dbReference type="SAM" id="MobiDB-lite"/>
    </source>
</evidence>
<organism evidence="9 10">
    <name type="scientific">Nematostella vectensis</name>
    <name type="common">Starlet sea anemone</name>
    <dbReference type="NCBI Taxonomy" id="45351"/>
    <lineage>
        <taxon>Eukaryota</taxon>
        <taxon>Metazoa</taxon>
        <taxon>Cnidaria</taxon>
        <taxon>Anthozoa</taxon>
        <taxon>Hexacorallia</taxon>
        <taxon>Actiniaria</taxon>
        <taxon>Edwardsiidae</taxon>
        <taxon>Nematostella</taxon>
    </lineage>
</organism>
<feature type="domain" description="G-protein coupled receptors family 1 profile" evidence="8">
    <location>
        <begin position="42"/>
        <end position="294"/>
    </location>
</feature>
<gene>
    <name evidence="9" type="ORF">NEMVEDRAFT_v1g238927</name>
</gene>
<feature type="transmembrane region" description="Helical" evidence="7">
    <location>
        <begin position="273"/>
        <end position="296"/>
    </location>
</feature>
<dbReference type="SMART" id="SM01381">
    <property type="entry name" value="7TM_GPCR_Srsx"/>
    <property type="match status" value="1"/>
</dbReference>
<dbReference type="eggNOG" id="KOG4219">
    <property type="taxonomic scope" value="Eukaryota"/>
</dbReference>
<keyword evidence="2 5" id="KW-0812">Transmembrane</keyword>
<dbReference type="EMBL" id="DS469516">
    <property type="protein sequence ID" value="EDO47987.1"/>
    <property type="molecule type" value="Genomic_DNA"/>
</dbReference>
<protein>
    <recommendedName>
        <fullName evidence="8">G-protein coupled receptors family 1 profile domain-containing protein</fullName>
    </recommendedName>
</protein>
<feature type="transmembrane region" description="Helical" evidence="7">
    <location>
        <begin position="30"/>
        <end position="51"/>
    </location>
</feature>
<evidence type="ECO:0000256" key="4">
    <source>
        <dbReference type="ARBA" id="ARBA00023136"/>
    </source>
</evidence>
<dbReference type="InParanoid" id="A7RKH9"/>
<dbReference type="HOGENOM" id="CLU_009579_6_0_1"/>
<dbReference type="OrthoDB" id="2132067at2759"/>
<dbReference type="PRINTS" id="PR00237">
    <property type="entry name" value="GPCRRHODOPSN"/>
</dbReference>
<feature type="compositionally biased region" description="Low complexity" evidence="6">
    <location>
        <begin position="1"/>
        <end position="18"/>
    </location>
</feature>
<evidence type="ECO:0000256" key="1">
    <source>
        <dbReference type="ARBA" id="ARBA00004370"/>
    </source>
</evidence>
<comment type="similarity">
    <text evidence="5">Belongs to the G-protein coupled receptor 1 family.</text>
</comment>
<dbReference type="PROSITE" id="PS50262">
    <property type="entry name" value="G_PROTEIN_RECEP_F1_2"/>
    <property type="match status" value="1"/>
</dbReference>
<sequence length="336" mass="38561">MSHTMTTPIPTLSSPTSDDPTEEETRAFNVLFSILALVNLTGNSLVARIILRHRQMTSSLNGYLLINLAVSDVMVALFMTPQYVFRFTFTHPGGRAGDWLCKMITGGNFIWVGGAASAFTLVAIAMERYHAIVNPCHHQLTRKRLALTIAGSWIYAILFNLPLFFVIGYEKHGDDFRCPEKWTNKPLAELYTVGAFFIFGAIPIGIMLIVYPMIIRVLWQPNILPTQRPIIEKRQKAVRMMLVVTVLYFVCWLPNLVLYMMSQFHSDVYGYFHIPYVISIILVGLNSTMNPFVYSLHSSRFKEEFRRWFASSNTGKRLLVKDNKECNYGYERFDRQ</sequence>
<feature type="region of interest" description="Disordered" evidence="6">
    <location>
        <begin position="1"/>
        <end position="22"/>
    </location>
</feature>
<keyword evidence="3 7" id="KW-1133">Transmembrane helix</keyword>
<dbReference type="KEGG" id="nve:5520134"/>
<dbReference type="PROSITE" id="PS00237">
    <property type="entry name" value="G_PROTEIN_RECEP_F1_1"/>
    <property type="match status" value="1"/>
</dbReference>
<evidence type="ECO:0000256" key="7">
    <source>
        <dbReference type="SAM" id="Phobius"/>
    </source>
</evidence>
<keyword evidence="5" id="KW-0675">Receptor</keyword>
<dbReference type="PhylomeDB" id="A7RKH9"/>
<dbReference type="PANTHER" id="PTHR45698">
    <property type="entry name" value="TRACE AMINE-ASSOCIATED RECEPTOR 19N-RELATED"/>
    <property type="match status" value="1"/>
</dbReference>
<evidence type="ECO:0000256" key="5">
    <source>
        <dbReference type="RuleBase" id="RU000688"/>
    </source>
</evidence>
<dbReference type="InterPro" id="IPR017452">
    <property type="entry name" value="GPCR_Rhodpsn_7TM"/>
</dbReference>
<evidence type="ECO:0000313" key="10">
    <source>
        <dbReference type="Proteomes" id="UP000001593"/>
    </source>
</evidence>
<dbReference type="GO" id="GO:0004930">
    <property type="term" value="F:G protein-coupled receptor activity"/>
    <property type="evidence" value="ECO:0007669"/>
    <property type="project" value="UniProtKB-KW"/>
</dbReference>
<proteinExistence type="inferred from homology"/>
<dbReference type="Proteomes" id="UP000001593">
    <property type="component" value="Unassembled WGS sequence"/>
</dbReference>
<feature type="transmembrane region" description="Helical" evidence="7">
    <location>
        <begin position="145"/>
        <end position="167"/>
    </location>
</feature>
<keyword evidence="10" id="KW-1185">Reference proteome</keyword>
<dbReference type="Pfam" id="PF00001">
    <property type="entry name" value="7tm_1"/>
    <property type="match status" value="1"/>
</dbReference>
<name>A7RKH9_NEMVE</name>
<dbReference type="GO" id="GO:0016020">
    <property type="term" value="C:membrane"/>
    <property type="evidence" value="ECO:0007669"/>
    <property type="project" value="UniProtKB-SubCell"/>
</dbReference>
<dbReference type="PANTHER" id="PTHR45698:SF1">
    <property type="entry name" value="TRACE AMINE-ASSOCIATED RECEPTOR 13C-LIKE"/>
    <property type="match status" value="1"/>
</dbReference>
<evidence type="ECO:0000259" key="8">
    <source>
        <dbReference type="PROSITE" id="PS50262"/>
    </source>
</evidence>
<accession>A7RKH9</accession>
<keyword evidence="5" id="KW-0807">Transducer</keyword>
<feature type="transmembrane region" description="Helical" evidence="7">
    <location>
        <begin position="63"/>
        <end position="84"/>
    </location>
</feature>
<dbReference type="OMA" id="IAMERYH"/>
<comment type="subcellular location">
    <subcellularLocation>
        <location evidence="1">Membrane</location>
    </subcellularLocation>
</comment>
<feature type="transmembrane region" description="Helical" evidence="7">
    <location>
        <begin position="190"/>
        <end position="219"/>
    </location>
</feature>
<dbReference type="SUPFAM" id="SSF81321">
    <property type="entry name" value="Family A G protein-coupled receptor-like"/>
    <property type="match status" value="1"/>
</dbReference>
<feature type="transmembrane region" description="Helical" evidence="7">
    <location>
        <begin position="240"/>
        <end position="261"/>
    </location>
</feature>
<evidence type="ECO:0000256" key="2">
    <source>
        <dbReference type="ARBA" id="ARBA00022692"/>
    </source>
</evidence>
<dbReference type="FunFam" id="1.20.1070.10:FF:000368">
    <property type="entry name" value="Predicted protein"/>
    <property type="match status" value="1"/>
</dbReference>
<evidence type="ECO:0000256" key="3">
    <source>
        <dbReference type="ARBA" id="ARBA00022989"/>
    </source>
</evidence>
<keyword evidence="5" id="KW-0297">G-protein coupled receptor</keyword>
<dbReference type="InterPro" id="IPR000276">
    <property type="entry name" value="GPCR_Rhodpsn"/>
</dbReference>
<keyword evidence="4 7" id="KW-0472">Membrane</keyword>
<dbReference type="AlphaFoldDB" id="A7RKH9"/>
<reference evidence="9 10" key="1">
    <citation type="journal article" date="2007" name="Science">
        <title>Sea anemone genome reveals ancestral eumetazoan gene repertoire and genomic organization.</title>
        <authorList>
            <person name="Putnam N.H."/>
            <person name="Srivastava M."/>
            <person name="Hellsten U."/>
            <person name="Dirks B."/>
            <person name="Chapman J."/>
            <person name="Salamov A."/>
            <person name="Terry A."/>
            <person name="Shapiro H."/>
            <person name="Lindquist E."/>
            <person name="Kapitonov V.V."/>
            <person name="Jurka J."/>
            <person name="Genikhovich G."/>
            <person name="Grigoriev I.V."/>
            <person name="Lucas S.M."/>
            <person name="Steele R.E."/>
            <person name="Finnerty J.R."/>
            <person name="Technau U."/>
            <person name="Martindale M.Q."/>
            <person name="Rokhsar D.S."/>
        </authorList>
    </citation>
    <scope>NUCLEOTIDE SEQUENCE [LARGE SCALE GENOMIC DNA]</scope>
    <source>
        <strain evidence="10">CH2 X CH6</strain>
    </source>
</reference>
<dbReference type="CDD" id="cd00637">
    <property type="entry name" value="7tm_classA_rhodopsin-like"/>
    <property type="match status" value="1"/>
</dbReference>
<evidence type="ECO:0000313" key="9">
    <source>
        <dbReference type="EMBL" id="EDO47987.1"/>
    </source>
</evidence>
<dbReference type="STRING" id="45351.A7RKH9"/>
<dbReference type="Gene3D" id="1.20.1070.10">
    <property type="entry name" value="Rhodopsin 7-helix transmembrane proteins"/>
    <property type="match status" value="1"/>
</dbReference>